<reference evidence="4 5" key="1">
    <citation type="submission" date="2018-06" db="EMBL/GenBank/DDBJ databases">
        <authorList>
            <consortium name="Pathogen Informatics"/>
            <person name="Doyle S."/>
        </authorList>
    </citation>
    <scope>NUCLEOTIDE SEQUENCE [LARGE SCALE GENOMIC DNA]</scope>
    <source>
        <strain evidence="4 5">NCTC10313</strain>
    </source>
</reference>
<keyword evidence="1" id="KW-0547">Nucleotide-binding</keyword>
<dbReference type="GO" id="GO:0005737">
    <property type="term" value="C:cytoplasm"/>
    <property type="evidence" value="ECO:0007669"/>
    <property type="project" value="TreeGrafter"/>
</dbReference>
<dbReference type="Proteomes" id="UP000254487">
    <property type="component" value="Unassembled WGS sequence"/>
</dbReference>
<accession>A0A378AA75</accession>
<dbReference type="Gene3D" id="1.10.8.60">
    <property type="match status" value="1"/>
</dbReference>
<dbReference type="SMART" id="SM01086">
    <property type="entry name" value="ClpB_D2-small"/>
    <property type="match status" value="1"/>
</dbReference>
<evidence type="ECO:0000313" key="4">
    <source>
        <dbReference type="EMBL" id="STV03884.1"/>
    </source>
</evidence>
<dbReference type="AlphaFoldDB" id="A0A378AA75"/>
<dbReference type="InterPro" id="IPR019489">
    <property type="entry name" value="Clp_ATPase_C"/>
</dbReference>
<dbReference type="InterPro" id="IPR027417">
    <property type="entry name" value="P-loop_NTPase"/>
</dbReference>
<evidence type="ECO:0000259" key="3">
    <source>
        <dbReference type="SMART" id="SM01086"/>
    </source>
</evidence>
<name>A0A378AA75_KLEPO</name>
<evidence type="ECO:0000256" key="1">
    <source>
        <dbReference type="ARBA" id="ARBA00022741"/>
    </source>
</evidence>
<sequence>MVVFHPLGEKHIASIAQIQLQRLYKRLEERGYEVQMSDEALKLLSANGYDPVYGARPLKRGYSAAD</sequence>
<dbReference type="PANTHER" id="PTHR11638">
    <property type="entry name" value="ATP-DEPENDENT CLP PROTEASE"/>
    <property type="match status" value="1"/>
</dbReference>
<dbReference type="EMBL" id="UGLW01000003">
    <property type="protein sequence ID" value="STV03884.1"/>
    <property type="molecule type" value="Genomic_DNA"/>
</dbReference>
<dbReference type="GO" id="GO:0005524">
    <property type="term" value="F:ATP binding"/>
    <property type="evidence" value="ECO:0007669"/>
    <property type="project" value="UniProtKB-KW"/>
</dbReference>
<keyword evidence="2" id="KW-0067">ATP-binding</keyword>
<dbReference type="SUPFAM" id="SSF52540">
    <property type="entry name" value="P-loop containing nucleoside triphosphate hydrolases"/>
    <property type="match status" value="1"/>
</dbReference>
<dbReference type="InterPro" id="IPR050130">
    <property type="entry name" value="ClpA_ClpB"/>
</dbReference>
<evidence type="ECO:0000256" key="2">
    <source>
        <dbReference type="ARBA" id="ARBA00022840"/>
    </source>
</evidence>
<organism evidence="4 5">
    <name type="scientific">Klebsiella pneumoniae subsp. ozaenae</name>
    <dbReference type="NCBI Taxonomy" id="574"/>
    <lineage>
        <taxon>Bacteria</taxon>
        <taxon>Pseudomonadati</taxon>
        <taxon>Pseudomonadota</taxon>
        <taxon>Gammaproteobacteria</taxon>
        <taxon>Enterobacterales</taxon>
        <taxon>Enterobacteriaceae</taxon>
        <taxon>Klebsiella/Raoultella group</taxon>
        <taxon>Klebsiella</taxon>
        <taxon>Klebsiella pneumoniae complex</taxon>
    </lineage>
</organism>
<protein>
    <submittedName>
        <fullName evidence="4">Protein disaggregation chaperone</fullName>
    </submittedName>
</protein>
<gene>
    <name evidence="4" type="primary">clpB_1</name>
    <name evidence="4" type="ORF">NCTC10313_05318</name>
</gene>
<dbReference type="GO" id="GO:0016887">
    <property type="term" value="F:ATP hydrolysis activity"/>
    <property type="evidence" value="ECO:0007669"/>
    <property type="project" value="TreeGrafter"/>
</dbReference>
<dbReference type="GO" id="GO:0034605">
    <property type="term" value="P:cellular response to heat"/>
    <property type="evidence" value="ECO:0007669"/>
    <property type="project" value="TreeGrafter"/>
</dbReference>
<feature type="domain" description="Clp ATPase C-terminal" evidence="3">
    <location>
        <begin position="7"/>
        <end position="66"/>
    </location>
</feature>
<dbReference type="PANTHER" id="PTHR11638:SF18">
    <property type="entry name" value="HEAT SHOCK PROTEIN 104"/>
    <property type="match status" value="1"/>
</dbReference>
<dbReference type="Pfam" id="PF10431">
    <property type="entry name" value="ClpB_D2-small"/>
    <property type="match status" value="1"/>
</dbReference>
<proteinExistence type="predicted"/>
<evidence type="ECO:0000313" key="5">
    <source>
        <dbReference type="Proteomes" id="UP000254487"/>
    </source>
</evidence>